<dbReference type="Pfam" id="PF13640">
    <property type="entry name" value="2OG-FeII_Oxy_3"/>
    <property type="match status" value="1"/>
</dbReference>
<dbReference type="InterPro" id="IPR044862">
    <property type="entry name" value="Pro_4_hyd_alph_FE2OG_OXY"/>
</dbReference>
<dbReference type="SMART" id="SM00702">
    <property type="entry name" value="P4Hc"/>
    <property type="match status" value="1"/>
</dbReference>
<evidence type="ECO:0000256" key="6">
    <source>
        <dbReference type="ARBA" id="ARBA00023004"/>
    </source>
</evidence>
<name>A0A9W3SFJ1_BACTU</name>
<dbReference type="GO" id="GO:0005506">
    <property type="term" value="F:iron ion binding"/>
    <property type="evidence" value="ECO:0007669"/>
    <property type="project" value="InterPro"/>
</dbReference>
<keyword evidence="2" id="KW-0479">Metal-binding</keyword>
<keyword evidence="4" id="KW-0223">Dioxygenase</keyword>
<dbReference type="PANTHER" id="PTHR10869">
    <property type="entry name" value="PROLYL 4-HYDROXYLASE ALPHA SUBUNIT"/>
    <property type="match status" value="1"/>
</dbReference>
<dbReference type="Proteomes" id="UP000092743">
    <property type="component" value="Chromosome"/>
</dbReference>
<dbReference type="EMBL" id="CP015350">
    <property type="protein sequence ID" value="ANS50107.1"/>
    <property type="molecule type" value="Genomic_DNA"/>
</dbReference>
<dbReference type="PANTHER" id="PTHR10869:SF246">
    <property type="entry name" value="TRANSMEMBRANE PROLYL 4-HYDROXYLASE"/>
    <property type="match status" value="1"/>
</dbReference>
<comment type="cofactor">
    <cofactor evidence="1">
        <name>L-ascorbate</name>
        <dbReference type="ChEBI" id="CHEBI:38290"/>
    </cofactor>
</comment>
<dbReference type="Gene3D" id="2.60.120.620">
    <property type="entry name" value="q2cbj1_9rhob like domain"/>
    <property type="match status" value="1"/>
</dbReference>
<organism evidence="7 8">
    <name type="scientific">Bacillus thuringiensis</name>
    <dbReference type="NCBI Taxonomy" id="1428"/>
    <lineage>
        <taxon>Bacteria</taxon>
        <taxon>Bacillati</taxon>
        <taxon>Bacillota</taxon>
        <taxon>Bacilli</taxon>
        <taxon>Bacillales</taxon>
        <taxon>Bacillaceae</taxon>
        <taxon>Bacillus</taxon>
        <taxon>Bacillus cereus group</taxon>
    </lineage>
</organism>
<dbReference type="InterPro" id="IPR006620">
    <property type="entry name" value="Pro_4_hyd_alph"/>
</dbReference>
<dbReference type="GO" id="GO:0004656">
    <property type="term" value="F:procollagen-proline 4-dioxygenase activity"/>
    <property type="evidence" value="ECO:0007669"/>
    <property type="project" value="TreeGrafter"/>
</dbReference>
<reference evidence="7 8" key="1">
    <citation type="submission" date="2016-04" db="EMBL/GenBank/DDBJ databases">
        <title>High quality genome of the nematocidal Bacillus thuringiensis MYBT18246.</title>
        <authorList>
            <person name="Hollensteiner J."/>
            <person name="Poehlein A."/>
            <person name="Sproeer C."/>
            <person name="Bunk B."/>
            <person name="Rosenstiel P."/>
            <person name="Schulenburg H."/>
            <person name="Liesegang H."/>
        </authorList>
    </citation>
    <scope>NUCLEOTIDE SEQUENCE [LARGE SCALE GENOMIC DNA]</scope>
    <source>
        <strain evidence="7 8">MYBT18246</strain>
    </source>
</reference>
<sequence>MIKSLNFLKKEKGRKNVIYSCYPIIIFRENREMTNNNQIGENKEQTIFDHKGNTIMTEDREIHIISKFEEPLIVVLANVLSDEECDKLIEMSKNKMKRSKVGSSRDVNDIRTSSGAFLEDNELTSKIEKRISSIMNVPASHGEGLHILNYEVDQQYKAHYDYFAEHSRSAANNRISTLVMYLNDVEEGGETYFPKLNLSVHPRKGMAVYFEYFYQDQSLNELTLHGGAPVTKGEKWIATQWVRRGTYK</sequence>
<dbReference type="AlphaFoldDB" id="A0A9W3SFJ1"/>
<keyword evidence="6" id="KW-0408">Iron</keyword>
<accession>A0A9W3SFJ1</accession>
<dbReference type="PROSITE" id="PS51471">
    <property type="entry name" value="FE2OG_OXY"/>
    <property type="match status" value="1"/>
</dbReference>
<dbReference type="GO" id="GO:0031418">
    <property type="term" value="F:L-ascorbic acid binding"/>
    <property type="evidence" value="ECO:0007669"/>
    <property type="project" value="UniProtKB-KW"/>
</dbReference>
<evidence type="ECO:0000256" key="3">
    <source>
        <dbReference type="ARBA" id="ARBA00022896"/>
    </source>
</evidence>
<evidence type="ECO:0000256" key="5">
    <source>
        <dbReference type="ARBA" id="ARBA00023002"/>
    </source>
</evidence>
<evidence type="ECO:0000256" key="4">
    <source>
        <dbReference type="ARBA" id="ARBA00022964"/>
    </source>
</evidence>
<proteinExistence type="predicted"/>
<evidence type="ECO:0000313" key="7">
    <source>
        <dbReference type="EMBL" id="ANS50107.1"/>
    </source>
</evidence>
<evidence type="ECO:0000256" key="1">
    <source>
        <dbReference type="ARBA" id="ARBA00001961"/>
    </source>
</evidence>
<evidence type="ECO:0000256" key="2">
    <source>
        <dbReference type="ARBA" id="ARBA00022723"/>
    </source>
</evidence>
<keyword evidence="3" id="KW-0847">Vitamin C</keyword>
<dbReference type="InterPro" id="IPR005123">
    <property type="entry name" value="Oxoglu/Fe-dep_dioxygenase_dom"/>
</dbReference>
<keyword evidence="5" id="KW-0560">Oxidoreductase</keyword>
<protein>
    <submittedName>
        <fullName evidence="7">Prolyl 4-hydroxylase alpha subunit</fullName>
    </submittedName>
</protein>
<evidence type="ECO:0000313" key="8">
    <source>
        <dbReference type="Proteomes" id="UP000092743"/>
    </source>
</evidence>
<gene>
    <name evidence="7" type="ORF">BT246_47710</name>
</gene>
<dbReference type="InterPro" id="IPR045054">
    <property type="entry name" value="P4HA-like"/>
</dbReference>